<dbReference type="InterPro" id="IPR038670">
    <property type="entry name" value="HslJ-like_sf"/>
</dbReference>
<keyword evidence="1" id="KW-0732">Signal</keyword>
<proteinExistence type="predicted"/>
<dbReference type="PANTHER" id="PTHR35535">
    <property type="entry name" value="HEAT SHOCK PROTEIN HSLJ"/>
    <property type="match status" value="1"/>
</dbReference>
<dbReference type="OrthoDB" id="5348860at2"/>
<dbReference type="Gene3D" id="2.40.128.270">
    <property type="match status" value="1"/>
</dbReference>
<dbReference type="PANTHER" id="PTHR35535:SF1">
    <property type="entry name" value="HEAT SHOCK PROTEIN HSLJ"/>
    <property type="match status" value="1"/>
</dbReference>
<feature type="domain" description="DUF306" evidence="2">
    <location>
        <begin position="31"/>
        <end position="127"/>
    </location>
</feature>
<dbReference type="InterPro" id="IPR053147">
    <property type="entry name" value="Hsp_HslJ-like"/>
</dbReference>
<gene>
    <name evidence="3" type="ORF">BST96_17535</name>
</gene>
<dbReference type="InterPro" id="IPR005184">
    <property type="entry name" value="DUF306_Meta_HslJ"/>
</dbReference>
<dbReference type="PROSITE" id="PS51257">
    <property type="entry name" value="PROKAR_LIPOPROTEIN"/>
    <property type="match status" value="1"/>
</dbReference>
<dbReference type="Pfam" id="PF03724">
    <property type="entry name" value="META"/>
    <property type="match status" value="1"/>
</dbReference>
<protein>
    <recommendedName>
        <fullName evidence="2">DUF306 domain-containing protein</fullName>
    </recommendedName>
</protein>
<name>A0A1X9NCJ4_9GAMM</name>
<dbReference type="RefSeq" id="WP_085759942.1">
    <property type="nucleotide sequence ID" value="NZ_CP019343.1"/>
</dbReference>
<reference evidence="3 4" key="1">
    <citation type="submission" date="2016-11" db="EMBL/GenBank/DDBJ databases">
        <title>Trade-off between light-utilization and light-protection in marine flavobacteria.</title>
        <authorList>
            <person name="Kumagai Y."/>
        </authorList>
    </citation>
    <scope>NUCLEOTIDE SEQUENCE [LARGE SCALE GENOMIC DNA]</scope>
    <source>
        <strain evidence="3 4">NBRC 107125</strain>
    </source>
</reference>
<dbReference type="AlphaFoldDB" id="A0A1X9NCJ4"/>
<dbReference type="Proteomes" id="UP000193450">
    <property type="component" value="Chromosome"/>
</dbReference>
<sequence length="140" mass="15395">MMKYLAIAFLFAATLTACSMQATDNFKDQLMGSWRIEMIKDRPVIDYSPATLRFDADNRLSGNASCNNFSSTYVLTDARLTLVAGAMTRKMCPAALMDQESRYITALTEVRSGRVDQGMLYLEGEGGALIFKAAPIAQAE</sequence>
<dbReference type="KEGG" id="osg:BST96_17535"/>
<accession>A0A1X9NCJ4</accession>
<evidence type="ECO:0000313" key="4">
    <source>
        <dbReference type="Proteomes" id="UP000193450"/>
    </source>
</evidence>
<evidence type="ECO:0000256" key="1">
    <source>
        <dbReference type="SAM" id="SignalP"/>
    </source>
</evidence>
<feature type="chain" id="PRO_5012304718" description="DUF306 domain-containing protein" evidence="1">
    <location>
        <begin position="23"/>
        <end position="140"/>
    </location>
</feature>
<evidence type="ECO:0000313" key="3">
    <source>
        <dbReference type="EMBL" id="ARN75750.1"/>
    </source>
</evidence>
<keyword evidence="4" id="KW-1185">Reference proteome</keyword>
<evidence type="ECO:0000259" key="2">
    <source>
        <dbReference type="Pfam" id="PF03724"/>
    </source>
</evidence>
<feature type="signal peptide" evidence="1">
    <location>
        <begin position="1"/>
        <end position="22"/>
    </location>
</feature>
<organism evidence="3 4">
    <name type="scientific">Oceanicoccus sagamiensis</name>
    <dbReference type="NCBI Taxonomy" id="716816"/>
    <lineage>
        <taxon>Bacteria</taxon>
        <taxon>Pseudomonadati</taxon>
        <taxon>Pseudomonadota</taxon>
        <taxon>Gammaproteobacteria</taxon>
        <taxon>Cellvibrionales</taxon>
        <taxon>Spongiibacteraceae</taxon>
        <taxon>Oceanicoccus</taxon>
    </lineage>
</organism>
<dbReference type="STRING" id="716816.BST96_17535"/>
<dbReference type="EMBL" id="CP019343">
    <property type="protein sequence ID" value="ARN75750.1"/>
    <property type="molecule type" value="Genomic_DNA"/>
</dbReference>